<sequence length="384" mass="41900">MTYIVELFPPGFMGRGFQLLALSIEPTLVAGIEKDRAIFGSKEEFIALIQVAGERALSLLRDKLIQPPRMFGNDHKPIQKILGRTISKDERRWDIAVKLVVDGILSDSVSLDNPRIVPMGLMKLNIFEKARTMRGGIKPGSKSLLKEMTPAAFTLALVGGLLSKIGRVGSRGLYILPVPEAGTYDLDNIGLLYSLLVYTASDSQLAPLGKLLVSGGAEKLPVSLDVLLLLYGSAFIAELLEEQVDETCMKVGGVDSKLNMLLIASVTESGNRAILNQLLPLLFSEILCKLGSKPLAILAPLLWRSVSTGVCGSDPDPGRKAVAHCVSKLFLYTLTDNDVYLYDCVRLLRGISDSRQCIGQKGVLDYAARVLSEYYARLRYTLTP</sequence>
<dbReference type="STRING" id="1273541.Pyrde_0305"/>
<keyword evidence="4" id="KW-1185">Reference proteome</keyword>
<dbReference type="Proteomes" id="UP000058613">
    <property type="component" value="Chromosome"/>
</dbReference>
<dbReference type="GeneID" id="26098627"/>
<evidence type="ECO:0000313" key="2">
    <source>
        <dbReference type="EMBL" id="OWJ54411.1"/>
    </source>
</evidence>
<proteinExistence type="predicted"/>
<name>A0A0P0N143_9CREN</name>
<evidence type="ECO:0000313" key="4">
    <source>
        <dbReference type="Proteomes" id="UP000196694"/>
    </source>
</evidence>
<dbReference type="RefSeq" id="WP_055407610.1">
    <property type="nucleotide sequence ID" value="NZ_CP013011.1"/>
</dbReference>
<reference evidence="2 4" key="2">
    <citation type="submission" date="2017-05" db="EMBL/GenBank/DDBJ databases">
        <title>The draft genome of the hyperthermophilic archaeon 'Pyrodictium delaneyi strain Hulk', an iron and nitrate reducer, reveals the capacity for sulfate reduction.</title>
        <authorList>
            <person name="Demey L.M."/>
            <person name="Miller C."/>
            <person name="Manzella M."/>
            <person name="Reguera G."/>
            <person name="Kashefi K."/>
        </authorList>
    </citation>
    <scope>NUCLEOTIDE SEQUENCE [LARGE SCALE GENOMIC DNA]</scope>
    <source>
        <strain evidence="2 4">Hulk</strain>
    </source>
</reference>
<dbReference type="AlphaFoldDB" id="A0A0P0N143"/>
<dbReference type="EMBL" id="CP013011">
    <property type="protein sequence ID" value="ALL00355.1"/>
    <property type="molecule type" value="Genomic_DNA"/>
</dbReference>
<dbReference type="EMBL" id="NCQP01000006">
    <property type="protein sequence ID" value="OWJ54411.1"/>
    <property type="molecule type" value="Genomic_DNA"/>
</dbReference>
<dbReference type="KEGG" id="pdl:Pyrde_0305"/>
<dbReference type="Proteomes" id="UP000196694">
    <property type="component" value="Unassembled WGS sequence"/>
</dbReference>
<accession>A0A0P0N143</accession>
<protein>
    <submittedName>
        <fullName evidence="1">Uncharacterized protein</fullName>
    </submittedName>
</protein>
<organism evidence="1 3">
    <name type="scientific">Pyrodictium delaneyi</name>
    <dbReference type="NCBI Taxonomy" id="1273541"/>
    <lineage>
        <taxon>Archaea</taxon>
        <taxon>Thermoproteota</taxon>
        <taxon>Thermoprotei</taxon>
        <taxon>Desulfurococcales</taxon>
        <taxon>Pyrodictiaceae</taxon>
        <taxon>Pyrodictium</taxon>
    </lineage>
</organism>
<reference evidence="1 3" key="1">
    <citation type="submission" date="2015-10" db="EMBL/GenBank/DDBJ databases">
        <title>Complete genome sequence of hyperthermophilic archaeon Pyrodictium delaneyi Su06.</title>
        <authorList>
            <person name="Jung J.-H."/>
            <person name="Lin J."/>
            <person name="Holden J.F."/>
            <person name="Park C.-S."/>
        </authorList>
    </citation>
    <scope>NUCLEOTIDE SEQUENCE [LARGE SCALE GENOMIC DNA]</scope>
    <source>
        <strain evidence="1 3">Su06</strain>
    </source>
</reference>
<dbReference type="OrthoDB" id="383245at2157"/>
<evidence type="ECO:0000313" key="3">
    <source>
        <dbReference type="Proteomes" id="UP000058613"/>
    </source>
</evidence>
<evidence type="ECO:0000313" key="1">
    <source>
        <dbReference type="EMBL" id="ALL00355.1"/>
    </source>
</evidence>
<gene>
    <name evidence="2" type="ORF">Pdsh_08055</name>
    <name evidence="1" type="ORF">Pyrde_0305</name>
</gene>